<evidence type="ECO:0000256" key="2">
    <source>
        <dbReference type="ARBA" id="ARBA00022475"/>
    </source>
</evidence>
<keyword evidence="6 11" id="KW-0378">Hydrolase</keyword>
<keyword evidence="5" id="KW-0479">Metal-binding</keyword>
<evidence type="ECO:0000256" key="5">
    <source>
        <dbReference type="ARBA" id="ARBA00022723"/>
    </source>
</evidence>
<evidence type="ECO:0000256" key="10">
    <source>
        <dbReference type="ARBA" id="ARBA00023136"/>
    </source>
</evidence>
<keyword evidence="9 11" id="KW-0482">Metalloprotease</keyword>
<keyword evidence="7 11" id="KW-0862">Zinc</keyword>
<evidence type="ECO:0000256" key="7">
    <source>
        <dbReference type="ARBA" id="ARBA00022833"/>
    </source>
</evidence>
<comment type="caution">
    <text evidence="14">The sequence shown here is derived from an EMBL/GenBank/DDBJ whole genome shotgun (WGS) entry which is preliminary data.</text>
</comment>
<proteinExistence type="inferred from homology"/>
<evidence type="ECO:0000256" key="11">
    <source>
        <dbReference type="RuleBase" id="RU003983"/>
    </source>
</evidence>
<dbReference type="Proteomes" id="UP000265614">
    <property type="component" value="Unassembled WGS sequence"/>
</dbReference>
<feature type="transmembrane region" description="Helical" evidence="12">
    <location>
        <begin position="178"/>
        <end position="198"/>
    </location>
</feature>
<keyword evidence="10 12" id="KW-0472">Membrane</keyword>
<reference evidence="14 15" key="1">
    <citation type="submission" date="2018-09" db="EMBL/GenBank/DDBJ databases">
        <title>YIM 75000 draft genome.</title>
        <authorList>
            <person name="Tang S."/>
            <person name="Feng Y."/>
        </authorList>
    </citation>
    <scope>NUCLEOTIDE SEQUENCE [LARGE SCALE GENOMIC DNA]</scope>
    <source>
        <strain evidence="14 15">YIM 75000</strain>
    </source>
</reference>
<evidence type="ECO:0000256" key="8">
    <source>
        <dbReference type="ARBA" id="ARBA00022989"/>
    </source>
</evidence>
<dbReference type="InterPro" id="IPR001915">
    <property type="entry name" value="Peptidase_M48"/>
</dbReference>
<dbReference type="InterPro" id="IPR050083">
    <property type="entry name" value="HtpX_protease"/>
</dbReference>
<dbReference type="Gene3D" id="3.30.2010.10">
    <property type="entry name" value="Metalloproteases ('zincins'), catalytic domain"/>
    <property type="match status" value="1"/>
</dbReference>
<evidence type="ECO:0000313" key="15">
    <source>
        <dbReference type="Proteomes" id="UP000265614"/>
    </source>
</evidence>
<name>A0A3A3YT47_9ACTN</name>
<dbReference type="GO" id="GO:0046872">
    <property type="term" value="F:metal ion binding"/>
    <property type="evidence" value="ECO:0007669"/>
    <property type="project" value="UniProtKB-KW"/>
</dbReference>
<comment type="similarity">
    <text evidence="11">Belongs to the peptidase M48 family.</text>
</comment>
<feature type="transmembrane region" description="Helical" evidence="12">
    <location>
        <begin position="7"/>
        <end position="24"/>
    </location>
</feature>
<evidence type="ECO:0000256" key="4">
    <source>
        <dbReference type="ARBA" id="ARBA00022692"/>
    </source>
</evidence>
<feature type="domain" description="Peptidase M48" evidence="13">
    <location>
        <begin position="68"/>
        <end position="277"/>
    </location>
</feature>
<comment type="subcellular location">
    <subcellularLocation>
        <location evidence="1">Cell membrane</location>
        <topology evidence="1">Multi-pass membrane protein</topology>
    </subcellularLocation>
</comment>
<comment type="cofactor">
    <cofactor evidence="11">
        <name>Zn(2+)</name>
        <dbReference type="ChEBI" id="CHEBI:29105"/>
    </cofactor>
    <text evidence="11">Binds 1 zinc ion per subunit.</text>
</comment>
<evidence type="ECO:0000259" key="13">
    <source>
        <dbReference type="Pfam" id="PF01435"/>
    </source>
</evidence>
<evidence type="ECO:0000256" key="12">
    <source>
        <dbReference type="SAM" id="Phobius"/>
    </source>
</evidence>
<dbReference type="PANTHER" id="PTHR43221:SF1">
    <property type="entry name" value="PROTEASE HTPX"/>
    <property type="match status" value="1"/>
</dbReference>
<accession>A0A3A3YT47</accession>
<evidence type="ECO:0000256" key="3">
    <source>
        <dbReference type="ARBA" id="ARBA00022670"/>
    </source>
</evidence>
<dbReference type="PANTHER" id="PTHR43221">
    <property type="entry name" value="PROTEASE HTPX"/>
    <property type="match status" value="1"/>
</dbReference>
<dbReference type="OrthoDB" id="15218at2"/>
<dbReference type="GO" id="GO:0004222">
    <property type="term" value="F:metalloendopeptidase activity"/>
    <property type="evidence" value="ECO:0007669"/>
    <property type="project" value="InterPro"/>
</dbReference>
<dbReference type="GO" id="GO:0006508">
    <property type="term" value="P:proteolysis"/>
    <property type="evidence" value="ECO:0007669"/>
    <property type="project" value="UniProtKB-KW"/>
</dbReference>
<protein>
    <submittedName>
        <fullName evidence="14">Protease HtpX</fullName>
    </submittedName>
</protein>
<dbReference type="GO" id="GO:0005886">
    <property type="term" value="C:plasma membrane"/>
    <property type="evidence" value="ECO:0007669"/>
    <property type="project" value="UniProtKB-SubCell"/>
</dbReference>
<feature type="transmembrane region" description="Helical" evidence="12">
    <location>
        <begin position="144"/>
        <end position="166"/>
    </location>
</feature>
<dbReference type="Pfam" id="PF01435">
    <property type="entry name" value="Peptidase_M48"/>
    <property type="match status" value="1"/>
</dbReference>
<keyword evidence="3 11" id="KW-0645">Protease</keyword>
<keyword evidence="4 12" id="KW-0812">Transmembrane</keyword>
<dbReference type="EMBL" id="QZEZ01000009">
    <property type="protein sequence ID" value="RJK93427.1"/>
    <property type="molecule type" value="Genomic_DNA"/>
</dbReference>
<keyword evidence="8 12" id="KW-1133">Transmembrane helix</keyword>
<keyword evidence="15" id="KW-1185">Reference proteome</keyword>
<gene>
    <name evidence="14" type="ORF">D5H78_16525</name>
</gene>
<dbReference type="AlphaFoldDB" id="A0A3A3YT47"/>
<evidence type="ECO:0000256" key="1">
    <source>
        <dbReference type="ARBA" id="ARBA00004651"/>
    </source>
</evidence>
<organism evidence="14 15">
    <name type="scientific">Vallicoccus soli</name>
    <dbReference type="NCBI Taxonomy" id="2339232"/>
    <lineage>
        <taxon>Bacteria</taxon>
        <taxon>Bacillati</taxon>
        <taxon>Actinomycetota</taxon>
        <taxon>Actinomycetes</taxon>
        <taxon>Motilibacterales</taxon>
        <taxon>Vallicoccaceae</taxon>
        <taxon>Vallicoccus</taxon>
    </lineage>
</organism>
<dbReference type="RefSeq" id="WP_119951613.1">
    <property type="nucleotide sequence ID" value="NZ_QZEZ01000009.1"/>
</dbReference>
<evidence type="ECO:0000313" key="14">
    <source>
        <dbReference type="EMBL" id="RJK93427.1"/>
    </source>
</evidence>
<keyword evidence="2" id="KW-1003">Cell membrane</keyword>
<evidence type="ECO:0000256" key="9">
    <source>
        <dbReference type="ARBA" id="ARBA00023049"/>
    </source>
</evidence>
<feature type="transmembrane region" description="Helical" evidence="12">
    <location>
        <begin position="30"/>
        <end position="49"/>
    </location>
</feature>
<sequence>MHERHNGLRAAALVGLVAGLALGTCSTVSAALAVAAAGLVVATAAWAWWRGDARALRSMRARPVGEAEHPLLHRLVRELCRDARQPVPRLWVSPVAAPTAFAVGRCPRTASVCVTRGLLAVLDERQLRAVLAHELAHVRARDTLLGGVAAALSSAVLATAALGWLLPGADEDEEGGGPVALLLLLLTPMAALLLHLGLRREREHAADAAAVAATGDAAALVSALRVLEVGARALPLPRGAGVRSTAVLMVTDPLPRRGPAAWLSTHPPVAERVARVQRL</sequence>
<evidence type="ECO:0000256" key="6">
    <source>
        <dbReference type="ARBA" id="ARBA00022801"/>
    </source>
</evidence>